<dbReference type="CDD" id="cd00110">
    <property type="entry name" value="LamG"/>
    <property type="match status" value="1"/>
</dbReference>
<protein>
    <recommendedName>
        <fullName evidence="3">LamG-like jellyroll fold domain-containing protein</fullName>
    </recommendedName>
</protein>
<keyword evidence="2" id="KW-1185">Reference proteome</keyword>
<dbReference type="AlphaFoldDB" id="A0AAD9KSD0"/>
<dbReference type="EMBL" id="JAODUO010000650">
    <property type="protein sequence ID" value="KAK2176626.1"/>
    <property type="molecule type" value="Genomic_DNA"/>
</dbReference>
<accession>A0AAD9KSD0</accession>
<dbReference type="InterPro" id="IPR013320">
    <property type="entry name" value="ConA-like_dom_sf"/>
</dbReference>
<reference evidence="1" key="1">
    <citation type="journal article" date="2023" name="Mol. Biol. Evol.">
        <title>Third-Generation Sequencing Reveals the Adaptive Role of the Epigenome in Three Deep-Sea Polychaetes.</title>
        <authorList>
            <person name="Perez M."/>
            <person name="Aroh O."/>
            <person name="Sun Y."/>
            <person name="Lan Y."/>
            <person name="Juniper S.K."/>
            <person name="Young C.R."/>
            <person name="Angers B."/>
            <person name="Qian P.Y."/>
        </authorList>
    </citation>
    <scope>NUCLEOTIDE SEQUENCE</scope>
    <source>
        <strain evidence="1">R07B-5</strain>
    </source>
</reference>
<dbReference type="Proteomes" id="UP001209878">
    <property type="component" value="Unassembled WGS sequence"/>
</dbReference>
<sequence>MSCAANLYWSQEYLTCVRTAPTGCVIVPVKRTTPSPDTGHWTFSTKAPCPYETVPGNTRYYRLKQDLRQVQHCLKGMIFVDKSGVCTCIPISTVAPECTDDMLLHFPFDDHFNDVTCNHAVTTKYGPGQVRLVWDSDRNSTVASFDGRARLETRFLYNWFAGRNIRHFSITLWFKAMGDPGPVSGLVDNGDCVTEPGFNVHLEQGTVEGSVNTRSTGITAVGNVAVKQYKWHHVALVYNGSKLKIYQDGVLKKQTTLTGSIVDTDCALYIGFQGTDNVQGYFKGYIDDVSICN</sequence>
<evidence type="ECO:0008006" key="3">
    <source>
        <dbReference type="Google" id="ProtNLM"/>
    </source>
</evidence>
<comment type="caution">
    <text evidence="1">The sequence shown here is derived from an EMBL/GenBank/DDBJ whole genome shotgun (WGS) entry which is preliminary data.</text>
</comment>
<proteinExistence type="predicted"/>
<name>A0AAD9KSD0_RIDPI</name>
<gene>
    <name evidence="1" type="ORF">NP493_651g01002</name>
</gene>
<organism evidence="1 2">
    <name type="scientific">Ridgeia piscesae</name>
    <name type="common">Tubeworm</name>
    <dbReference type="NCBI Taxonomy" id="27915"/>
    <lineage>
        <taxon>Eukaryota</taxon>
        <taxon>Metazoa</taxon>
        <taxon>Spiralia</taxon>
        <taxon>Lophotrochozoa</taxon>
        <taxon>Annelida</taxon>
        <taxon>Polychaeta</taxon>
        <taxon>Sedentaria</taxon>
        <taxon>Canalipalpata</taxon>
        <taxon>Sabellida</taxon>
        <taxon>Siboglinidae</taxon>
        <taxon>Ridgeia</taxon>
    </lineage>
</organism>
<evidence type="ECO:0000313" key="1">
    <source>
        <dbReference type="EMBL" id="KAK2176626.1"/>
    </source>
</evidence>
<dbReference type="Pfam" id="PF13385">
    <property type="entry name" value="Laminin_G_3"/>
    <property type="match status" value="1"/>
</dbReference>
<dbReference type="SUPFAM" id="SSF49899">
    <property type="entry name" value="Concanavalin A-like lectins/glucanases"/>
    <property type="match status" value="1"/>
</dbReference>
<evidence type="ECO:0000313" key="2">
    <source>
        <dbReference type="Proteomes" id="UP001209878"/>
    </source>
</evidence>
<dbReference type="Gene3D" id="2.60.120.200">
    <property type="match status" value="1"/>
</dbReference>
<dbReference type="InterPro" id="IPR001791">
    <property type="entry name" value="Laminin_G"/>
</dbReference>